<keyword evidence="2" id="KW-1185">Reference proteome</keyword>
<reference evidence="1" key="1">
    <citation type="submission" date="2022-04" db="EMBL/GenBank/DDBJ databases">
        <title>Genome of the entomopathogenic fungus Entomophthora muscae.</title>
        <authorList>
            <person name="Elya C."/>
            <person name="Lovett B.R."/>
            <person name="Lee E."/>
            <person name="Macias A.M."/>
            <person name="Hajek A.E."/>
            <person name="De Bivort B.L."/>
            <person name="Kasson M.T."/>
            <person name="De Fine Licht H.H."/>
            <person name="Stajich J.E."/>
        </authorList>
    </citation>
    <scope>NUCLEOTIDE SEQUENCE</scope>
    <source>
        <strain evidence="1">Berkeley</strain>
    </source>
</reference>
<dbReference type="EMBL" id="QTSX02007231">
    <property type="protein sequence ID" value="KAJ9049442.1"/>
    <property type="molecule type" value="Genomic_DNA"/>
</dbReference>
<dbReference type="Proteomes" id="UP001165960">
    <property type="component" value="Unassembled WGS sequence"/>
</dbReference>
<sequence length="241" mass="27184">MFALMMVLVTYLAFYAVVNSFLTISAANFSRSLVKNAPLRDIVISSISTYGIYLISSILFLDPWHMVTSFLQYLLFMPSFVNIMMVYAFCNTHDISWGTKGEIGLEALSGNVQSQTNDQGIEVARVEVGANQINLNLEYEQVLQALIHHSPGSKEKADAKTIREDKNKRFRTCMVLAWVITNGLLIILLTSETLHSLFPSPISNPEKFNPYLTFVFWSITTISLVRFIGVLFYLMGSLIWG</sequence>
<evidence type="ECO:0000313" key="2">
    <source>
        <dbReference type="Proteomes" id="UP001165960"/>
    </source>
</evidence>
<evidence type="ECO:0000313" key="1">
    <source>
        <dbReference type="EMBL" id="KAJ9049442.1"/>
    </source>
</evidence>
<organism evidence="1 2">
    <name type="scientific">Entomophthora muscae</name>
    <dbReference type="NCBI Taxonomy" id="34485"/>
    <lineage>
        <taxon>Eukaryota</taxon>
        <taxon>Fungi</taxon>
        <taxon>Fungi incertae sedis</taxon>
        <taxon>Zoopagomycota</taxon>
        <taxon>Entomophthoromycotina</taxon>
        <taxon>Entomophthoromycetes</taxon>
        <taxon>Entomophthorales</taxon>
        <taxon>Entomophthoraceae</taxon>
        <taxon>Entomophthora</taxon>
    </lineage>
</organism>
<protein>
    <submittedName>
        <fullName evidence="1">Uncharacterized protein</fullName>
    </submittedName>
</protein>
<gene>
    <name evidence="1" type="ORF">DSO57_1024358</name>
</gene>
<comment type="caution">
    <text evidence="1">The sequence shown here is derived from an EMBL/GenBank/DDBJ whole genome shotgun (WGS) entry which is preliminary data.</text>
</comment>
<proteinExistence type="predicted"/>
<name>A0ACC2RH97_9FUNG</name>
<accession>A0ACC2RH97</accession>